<reference evidence="2" key="1">
    <citation type="submission" date="2023-03" db="EMBL/GenBank/DDBJ databases">
        <title>Chromosome-scale reference genome and RAD-based genetic map of yellow starthistle (Centaurea solstitialis) reveal putative structural variation and QTLs associated with invader traits.</title>
        <authorList>
            <person name="Reatini B."/>
            <person name="Cang F.A."/>
            <person name="Jiang Q."/>
            <person name="Mckibben M.T.W."/>
            <person name="Barker M.S."/>
            <person name="Rieseberg L.H."/>
            <person name="Dlugosch K.M."/>
        </authorList>
    </citation>
    <scope>NUCLEOTIDE SEQUENCE</scope>
    <source>
        <strain evidence="2">CAN-66</strain>
        <tissue evidence="2">Leaf</tissue>
    </source>
</reference>
<sequence>MVWRERNNRLFTDKKKPPEQVAKDIKAVVMLRMEGHDPATCVFCGNGQDSHDHLFFMCSYTREVWQRVKHEVGLHGFPELWSDILILLADNRGPRRKVQKLALVGSVYFIWMERNRRLFRDLSVAPIQLYKQIMEAVWTRLAWRKVVTKAR</sequence>
<evidence type="ECO:0000259" key="1">
    <source>
        <dbReference type="Pfam" id="PF13966"/>
    </source>
</evidence>
<gene>
    <name evidence="2" type="ORF">OSB04_un000124</name>
</gene>
<dbReference type="Proteomes" id="UP001172457">
    <property type="component" value="Unassembled WGS sequence"/>
</dbReference>
<name>A0AA38S6X9_9ASTR</name>
<dbReference type="InterPro" id="IPR026960">
    <property type="entry name" value="RVT-Znf"/>
</dbReference>
<dbReference type="PANTHER" id="PTHR33116:SF84">
    <property type="entry name" value="RNA-DIRECTED DNA POLYMERASE"/>
    <property type="match status" value="1"/>
</dbReference>
<comment type="caution">
    <text evidence="2">The sequence shown here is derived from an EMBL/GenBank/DDBJ whole genome shotgun (WGS) entry which is preliminary data.</text>
</comment>
<dbReference type="AlphaFoldDB" id="A0AA38S6X9"/>
<dbReference type="EMBL" id="JARYMX010000011">
    <property type="protein sequence ID" value="KAJ9536739.1"/>
    <property type="molecule type" value="Genomic_DNA"/>
</dbReference>
<evidence type="ECO:0000313" key="2">
    <source>
        <dbReference type="EMBL" id="KAJ9536739.1"/>
    </source>
</evidence>
<evidence type="ECO:0000313" key="3">
    <source>
        <dbReference type="Proteomes" id="UP001172457"/>
    </source>
</evidence>
<proteinExistence type="predicted"/>
<accession>A0AA38S6X9</accession>
<feature type="domain" description="Reverse transcriptase zinc-binding" evidence="1">
    <location>
        <begin position="30"/>
        <end position="65"/>
    </location>
</feature>
<dbReference type="Pfam" id="PF13966">
    <property type="entry name" value="zf-RVT"/>
    <property type="match status" value="1"/>
</dbReference>
<dbReference type="PANTHER" id="PTHR33116">
    <property type="entry name" value="REVERSE TRANSCRIPTASE ZINC-BINDING DOMAIN-CONTAINING PROTEIN-RELATED-RELATED"/>
    <property type="match status" value="1"/>
</dbReference>
<organism evidence="2 3">
    <name type="scientific">Centaurea solstitialis</name>
    <name type="common">yellow star-thistle</name>
    <dbReference type="NCBI Taxonomy" id="347529"/>
    <lineage>
        <taxon>Eukaryota</taxon>
        <taxon>Viridiplantae</taxon>
        <taxon>Streptophyta</taxon>
        <taxon>Embryophyta</taxon>
        <taxon>Tracheophyta</taxon>
        <taxon>Spermatophyta</taxon>
        <taxon>Magnoliopsida</taxon>
        <taxon>eudicotyledons</taxon>
        <taxon>Gunneridae</taxon>
        <taxon>Pentapetalae</taxon>
        <taxon>asterids</taxon>
        <taxon>campanulids</taxon>
        <taxon>Asterales</taxon>
        <taxon>Asteraceae</taxon>
        <taxon>Carduoideae</taxon>
        <taxon>Cardueae</taxon>
        <taxon>Centaureinae</taxon>
        <taxon>Centaurea</taxon>
    </lineage>
</organism>
<keyword evidence="3" id="KW-1185">Reference proteome</keyword>
<protein>
    <recommendedName>
        <fullName evidence="1">Reverse transcriptase zinc-binding domain-containing protein</fullName>
    </recommendedName>
</protein>